<sequence>MAQELSAPVVPARFHTAASSRAHSTAWRIGRRAATVQSARSGPRELTTGQWSSATYTAQRARTSRHSVLGNRRRAAGGRFTAQVSATPGGSRPDQPAGTRSLPSSRLTAVMASAITPSYTPAGTRSTPRRARARTVALRIAAA</sequence>
<dbReference type="EMBL" id="LJGV01000022">
    <property type="protein sequence ID" value="OEV00097.1"/>
    <property type="molecule type" value="Genomic_DNA"/>
</dbReference>
<evidence type="ECO:0000313" key="3">
    <source>
        <dbReference type="Proteomes" id="UP000175829"/>
    </source>
</evidence>
<feature type="region of interest" description="Disordered" evidence="1">
    <location>
        <begin position="55"/>
        <end position="104"/>
    </location>
</feature>
<evidence type="ECO:0000256" key="1">
    <source>
        <dbReference type="SAM" id="MobiDB-lite"/>
    </source>
</evidence>
<proteinExistence type="predicted"/>
<comment type="caution">
    <text evidence="2">The sequence shown here is derived from an EMBL/GenBank/DDBJ whole genome shotgun (WGS) entry which is preliminary data.</text>
</comment>
<dbReference type="AlphaFoldDB" id="A0A1E7K8D3"/>
<evidence type="ECO:0000313" key="2">
    <source>
        <dbReference type="EMBL" id="OEV00097.1"/>
    </source>
</evidence>
<protein>
    <submittedName>
        <fullName evidence="2">Uncharacterized protein</fullName>
    </submittedName>
</protein>
<reference evidence="2 3" key="1">
    <citation type="journal article" date="2016" name="Front. Microbiol.">
        <title>Comparative Genomics Analysis of Streptomyces Species Reveals Their Adaptation to the Marine Environment and Their Diversity at the Genomic Level.</title>
        <authorList>
            <person name="Tian X."/>
            <person name="Zhang Z."/>
            <person name="Yang T."/>
            <person name="Chen M."/>
            <person name="Li J."/>
            <person name="Chen F."/>
            <person name="Yang J."/>
            <person name="Li W."/>
            <person name="Zhang B."/>
            <person name="Zhang Z."/>
            <person name="Wu J."/>
            <person name="Zhang C."/>
            <person name="Long L."/>
            <person name="Xiao J."/>
        </authorList>
    </citation>
    <scope>NUCLEOTIDE SEQUENCE [LARGE SCALE GENOMIC DNA]</scope>
    <source>
        <strain evidence="2 3">SCSIO M10379</strain>
    </source>
</reference>
<accession>A0A1E7K8D3</accession>
<dbReference type="Proteomes" id="UP000175829">
    <property type="component" value="Unassembled WGS sequence"/>
</dbReference>
<gene>
    <name evidence="2" type="ORF">AN217_22360</name>
</gene>
<organism evidence="2 3">
    <name type="scientific">Streptomyces qinglanensis</name>
    <dbReference type="NCBI Taxonomy" id="943816"/>
    <lineage>
        <taxon>Bacteria</taxon>
        <taxon>Bacillati</taxon>
        <taxon>Actinomycetota</taxon>
        <taxon>Actinomycetes</taxon>
        <taxon>Kitasatosporales</taxon>
        <taxon>Streptomycetaceae</taxon>
        <taxon>Streptomyces</taxon>
    </lineage>
</organism>
<name>A0A1E7K8D3_9ACTN</name>